<evidence type="ECO:0000259" key="6">
    <source>
        <dbReference type="PROSITE" id="PS51157"/>
    </source>
</evidence>
<dbReference type="InterPro" id="IPR040204">
    <property type="entry name" value="UBR7"/>
</dbReference>
<evidence type="ECO:0000256" key="3">
    <source>
        <dbReference type="ARBA" id="ARBA00022833"/>
    </source>
</evidence>
<comment type="caution">
    <text evidence="7">The sequence shown here is derived from an EMBL/GenBank/DDBJ whole genome shotgun (WGS) entry which is preliminary data.</text>
</comment>
<dbReference type="Proteomes" id="UP001362899">
    <property type="component" value="Unassembled WGS sequence"/>
</dbReference>
<dbReference type="AlphaFoldDB" id="A0AAV5RPI8"/>
<feature type="region of interest" description="Disordered" evidence="5">
    <location>
        <begin position="167"/>
        <end position="222"/>
    </location>
</feature>
<protein>
    <recommendedName>
        <fullName evidence="6">UBR-type domain-containing protein</fullName>
    </recommendedName>
</protein>
<dbReference type="PANTHER" id="PTHR13513:SF9">
    <property type="entry name" value="E3 UBIQUITIN-PROTEIN LIGASE UBR7-RELATED"/>
    <property type="match status" value="1"/>
</dbReference>
<feature type="compositionally biased region" description="Acidic residues" evidence="5">
    <location>
        <begin position="199"/>
        <end position="214"/>
    </location>
</feature>
<evidence type="ECO:0000313" key="8">
    <source>
        <dbReference type="Proteomes" id="UP001362899"/>
    </source>
</evidence>
<evidence type="ECO:0000256" key="2">
    <source>
        <dbReference type="ARBA" id="ARBA00022771"/>
    </source>
</evidence>
<evidence type="ECO:0000313" key="7">
    <source>
        <dbReference type="EMBL" id="GMM52444.1"/>
    </source>
</evidence>
<dbReference type="InterPro" id="IPR003126">
    <property type="entry name" value="Znf_UBR"/>
</dbReference>
<evidence type="ECO:0000256" key="4">
    <source>
        <dbReference type="PROSITE-ProRule" id="PRU00508"/>
    </source>
</evidence>
<evidence type="ECO:0000256" key="5">
    <source>
        <dbReference type="SAM" id="MobiDB-lite"/>
    </source>
</evidence>
<keyword evidence="8" id="KW-1185">Reference proteome</keyword>
<keyword evidence="2" id="KW-0863">Zinc-finger</keyword>
<dbReference type="GO" id="GO:0005737">
    <property type="term" value="C:cytoplasm"/>
    <property type="evidence" value="ECO:0007669"/>
    <property type="project" value="TreeGrafter"/>
</dbReference>
<dbReference type="GO" id="GO:0061630">
    <property type="term" value="F:ubiquitin protein ligase activity"/>
    <property type="evidence" value="ECO:0007669"/>
    <property type="project" value="InterPro"/>
</dbReference>
<proteinExistence type="predicted"/>
<evidence type="ECO:0000256" key="1">
    <source>
        <dbReference type="ARBA" id="ARBA00022723"/>
    </source>
</evidence>
<gene>
    <name evidence="7" type="ORF">DASB73_034070</name>
</gene>
<dbReference type="Pfam" id="PF02207">
    <property type="entry name" value="zf-UBR"/>
    <property type="match status" value="1"/>
</dbReference>
<dbReference type="SMART" id="SM00396">
    <property type="entry name" value="ZnF_UBR1"/>
    <property type="match status" value="1"/>
</dbReference>
<organism evidence="7 8">
    <name type="scientific">Starmerella bacillaris</name>
    <name type="common">Yeast</name>
    <name type="synonym">Candida zemplinina</name>
    <dbReference type="NCBI Taxonomy" id="1247836"/>
    <lineage>
        <taxon>Eukaryota</taxon>
        <taxon>Fungi</taxon>
        <taxon>Dikarya</taxon>
        <taxon>Ascomycota</taxon>
        <taxon>Saccharomycotina</taxon>
        <taxon>Dipodascomycetes</taxon>
        <taxon>Dipodascales</taxon>
        <taxon>Trichomonascaceae</taxon>
        <taxon>Starmerella</taxon>
    </lineage>
</organism>
<keyword evidence="3" id="KW-0862">Zinc</keyword>
<keyword evidence="1" id="KW-0479">Metal-binding</keyword>
<feature type="compositionally biased region" description="Acidic residues" evidence="5">
    <location>
        <begin position="167"/>
        <end position="181"/>
    </location>
</feature>
<dbReference type="PROSITE" id="PS51157">
    <property type="entry name" value="ZF_UBR"/>
    <property type="match status" value="1"/>
</dbReference>
<accession>A0AAV5RPI8</accession>
<name>A0AAV5RPI8_STABA</name>
<dbReference type="GO" id="GO:0008270">
    <property type="term" value="F:zinc ion binding"/>
    <property type="evidence" value="ECO:0007669"/>
    <property type="project" value="UniProtKB-KW"/>
</dbReference>
<feature type="compositionally biased region" description="Low complexity" evidence="5">
    <location>
        <begin position="182"/>
        <end position="198"/>
    </location>
</feature>
<sequence length="358" mass="40290">MTVVSISELAAQQQKLERAALKKFPYDPDKCTLYMDLPHRQIFFSCLTCSPSNVLCYACGIRCHGEHKLAELHTKRKYRCDCGTSRLADTGVQCNLRRTEDDSWANADLPDCQNFLGKFCACSEHVDDISYGSGTMYQCLLGTECGEDWFHARCIAGITFEEEMERLENQQEMDIESETETGTENNNTELNSNGSQSESESEIESEMSDDEDEEYKYSDGVEGDPNYPELPSCFGALICPACSKNYPLNGTNAVLSVVNGYTFLKEDYISIIRSQMPRLFLEFPFLAGEETYTPAKDTNVSLLEAGEEALKQLPHEKVMDGLQKFKNMEDNLKIYLQQIAKEGRVVSADDIQAFFGSL</sequence>
<feature type="domain" description="UBR-type" evidence="6">
    <location>
        <begin position="29"/>
        <end position="117"/>
    </location>
</feature>
<feature type="zinc finger region" description="UBR-type" evidence="4">
    <location>
        <begin position="29"/>
        <end position="117"/>
    </location>
</feature>
<dbReference type="PANTHER" id="PTHR13513">
    <property type="entry name" value="E3 UBIQUITIN-PROTEIN LIGASE UBR7"/>
    <property type="match status" value="1"/>
</dbReference>
<reference evidence="7 8" key="1">
    <citation type="journal article" date="2023" name="Elife">
        <title>Identification of key yeast species and microbe-microbe interactions impacting larval growth of Drosophila in the wild.</title>
        <authorList>
            <person name="Mure A."/>
            <person name="Sugiura Y."/>
            <person name="Maeda R."/>
            <person name="Honda K."/>
            <person name="Sakurai N."/>
            <person name="Takahashi Y."/>
            <person name="Watada M."/>
            <person name="Katoh T."/>
            <person name="Gotoh A."/>
            <person name="Gotoh Y."/>
            <person name="Taniguchi I."/>
            <person name="Nakamura K."/>
            <person name="Hayashi T."/>
            <person name="Katayama T."/>
            <person name="Uemura T."/>
            <person name="Hattori Y."/>
        </authorList>
    </citation>
    <scope>NUCLEOTIDE SEQUENCE [LARGE SCALE GENOMIC DNA]</scope>
    <source>
        <strain evidence="7 8">SB-73</strain>
    </source>
</reference>
<dbReference type="EMBL" id="BTGC01000008">
    <property type="protein sequence ID" value="GMM52444.1"/>
    <property type="molecule type" value="Genomic_DNA"/>
</dbReference>